<comment type="similarity">
    <text evidence="1">Belongs to the RelE toxin family.</text>
</comment>
<keyword evidence="4" id="KW-1185">Reference proteome</keyword>
<reference evidence="3 4" key="1">
    <citation type="submission" date="2016-10" db="EMBL/GenBank/DDBJ databases">
        <authorList>
            <person name="de Groot N.N."/>
        </authorList>
    </citation>
    <scope>NUCLEOTIDE SEQUENCE [LARGE SCALE GENOMIC DNA]</scope>
    <source>
        <strain evidence="3 4">DSM 25584</strain>
    </source>
</reference>
<evidence type="ECO:0000256" key="1">
    <source>
        <dbReference type="ARBA" id="ARBA00006226"/>
    </source>
</evidence>
<dbReference type="SUPFAM" id="SSF143011">
    <property type="entry name" value="RelE-like"/>
    <property type="match status" value="1"/>
</dbReference>
<dbReference type="RefSeq" id="WP_090021431.1">
    <property type="nucleotide sequence ID" value="NZ_FNCE01000011.1"/>
</dbReference>
<gene>
    <name evidence="3" type="ORF">SAMN05216241_11152</name>
</gene>
<name>A0A1G7U340_9PROT</name>
<organism evidence="3 4">
    <name type="scientific">Limimonas halophila</name>
    <dbReference type="NCBI Taxonomy" id="1082479"/>
    <lineage>
        <taxon>Bacteria</taxon>
        <taxon>Pseudomonadati</taxon>
        <taxon>Pseudomonadota</taxon>
        <taxon>Alphaproteobacteria</taxon>
        <taxon>Rhodospirillales</taxon>
        <taxon>Rhodovibrionaceae</taxon>
        <taxon>Limimonas</taxon>
    </lineage>
</organism>
<dbReference type="Pfam" id="PF05016">
    <property type="entry name" value="ParE_toxin"/>
    <property type="match status" value="1"/>
</dbReference>
<keyword evidence="2" id="KW-1277">Toxin-antitoxin system</keyword>
<evidence type="ECO:0000256" key="2">
    <source>
        <dbReference type="ARBA" id="ARBA00022649"/>
    </source>
</evidence>
<dbReference type="InterPro" id="IPR035093">
    <property type="entry name" value="RelE/ParE_toxin_dom_sf"/>
</dbReference>
<accession>A0A1G7U340</accession>
<dbReference type="PANTHER" id="PTHR35601:SF1">
    <property type="entry name" value="TOXIN RELE"/>
    <property type="match status" value="1"/>
</dbReference>
<evidence type="ECO:0000313" key="3">
    <source>
        <dbReference type="EMBL" id="SDG41691.1"/>
    </source>
</evidence>
<proteinExistence type="inferred from homology"/>
<dbReference type="Gene3D" id="3.30.2310.20">
    <property type="entry name" value="RelE-like"/>
    <property type="match status" value="1"/>
</dbReference>
<dbReference type="AlphaFoldDB" id="A0A1G7U340"/>
<dbReference type="Proteomes" id="UP000199415">
    <property type="component" value="Unassembled WGS sequence"/>
</dbReference>
<sequence length="85" mass="9724">MEVAYTRRAAKDLKKLDRTVASEIAAQLAAYANGEERACNKVKPLRNEDGYRIRIGDYRAIFTIEETGQPQMVVHTVGHRRNIYD</sequence>
<dbReference type="OrthoDB" id="428094at2"/>
<dbReference type="STRING" id="1082479.SAMN05216241_11152"/>
<dbReference type="InterPro" id="IPR007712">
    <property type="entry name" value="RelE/ParE_toxin"/>
</dbReference>
<dbReference type="EMBL" id="FNCE01000011">
    <property type="protein sequence ID" value="SDG41691.1"/>
    <property type="molecule type" value="Genomic_DNA"/>
</dbReference>
<dbReference type="PANTHER" id="PTHR35601">
    <property type="entry name" value="TOXIN RELE"/>
    <property type="match status" value="1"/>
</dbReference>
<protein>
    <submittedName>
        <fullName evidence="3">mRNA interferase RelE/StbE</fullName>
    </submittedName>
</protein>
<evidence type="ECO:0000313" key="4">
    <source>
        <dbReference type="Proteomes" id="UP000199415"/>
    </source>
</evidence>